<dbReference type="Proteomes" id="UP000315753">
    <property type="component" value="Unassembled WGS sequence"/>
</dbReference>
<feature type="domain" description="Polysaccharide pyruvyl transferase" evidence="2">
    <location>
        <begin position="15"/>
        <end position="310"/>
    </location>
</feature>
<feature type="transmembrane region" description="Helical" evidence="1">
    <location>
        <begin position="81"/>
        <end position="100"/>
    </location>
</feature>
<name>A0A540V3X7_9BACL</name>
<dbReference type="AlphaFoldDB" id="A0A540V3X7"/>
<dbReference type="PANTHER" id="PTHR36836:SF1">
    <property type="entry name" value="COLANIC ACID BIOSYNTHESIS PROTEIN WCAK"/>
    <property type="match status" value="1"/>
</dbReference>
<evidence type="ECO:0000256" key="1">
    <source>
        <dbReference type="SAM" id="Phobius"/>
    </source>
</evidence>
<feature type="transmembrane region" description="Helical" evidence="1">
    <location>
        <begin position="120"/>
        <end position="139"/>
    </location>
</feature>
<comment type="caution">
    <text evidence="3">The sequence shown here is derived from an EMBL/GenBank/DDBJ whole genome shotgun (WGS) entry which is preliminary data.</text>
</comment>
<keyword evidence="1" id="KW-0812">Transmembrane</keyword>
<keyword evidence="1" id="KW-0472">Membrane</keyword>
<proteinExistence type="predicted"/>
<gene>
    <name evidence="3" type="ORF">FKZ59_05535</name>
</gene>
<evidence type="ECO:0000313" key="4">
    <source>
        <dbReference type="Proteomes" id="UP000315753"/>
    </source>
</evidence>
<dbReference type="Pfam" id="PF04230">
    <property type="entry name" value="PS_pyruv_trans"/>
    <property type="match status" value="1"/>
</dbReference>
<dbReference type="PANTHER" id="PTHR36836">
    <property type="entry name" value="COLANIC ACID BIOSYNTHESIS PROTEIN WCAK"/>
    <property type="match status" value="1"/>
</dbReference>
<reference evidence="3 4" key="1">
    <citation type="submission" date="2019-06" db="EMBL/GenBank/DDBJ databases">
        <title>Genome sequence of Ureibacillus terrenus.</title>
        <authorList>
            <person name="Maclea K.S."/>
            <person name="Simoes M."/>
        </authorList>
    </citation>
    <scope>NUCLEOTIDE SEQUENCE [LARGE SCALE GENOMIC DNA]</scope>
    <source>
        <strain evidence="3 4">ATCC BAA-384</strain>
    </source>
</reference>
<accession>A0A540V3X7</accession>
<keyword evidence="4" id="KW-1185">Reference proteome</keyword>
<dbReference type="OrthoDB" id="3199616at2"/>
<organism evidence="3 4">
    <name type="scientific">Ureibacillus terrenus</name>
    <dbReference type="NCBI Taxonomy" id="118246"/>
    <lineage>
        <taxon>Bacteria</taxon>
        <taxon>Bacillati</taxon>
        <taxon>Bacillota</taxon>
        <taxon>Bacilli</taxon>
        <taxon>Bacillales</taxon>
        <taxon>Caryophanaceae</taxon>
        <taxon>Ureibacillus</taxon>
    </lineage>
</organism>
<dbReference type="EMBL" id="VIGD01000005">
    <property type="protein sequence ID" value="TQE91439.1"/>
    <property type="molecule type" value="Genomic_DNA"/>
</dbReference>
<keyword evidence="3" id="KW-0808">Transferase</keyword>
<sequence length="388" mass="44457">MKIGIVGNYGNDNNGDEAILFSIILQLERTFNISREDISVFSNNPGQTSARYGVHSYPLYYKSNNIYRTFYHTFQKNKKRVARLDLLIIGGGGILMDFYRREAHLYGSYAMMAKLSKVPFIIYGCGAGPINTVIGRFLIRRMCRHASNVSVRDPESKKLLNDIGVKKEIHVIGDPALALYQPREEYNESPKEVAVSCVPMYNKNYWPYGDVDKYEEYVSGMARNLDRLIEKEDVNITFFATKYPQDVCVTKDIQEKMRHRERTKIIDENLQPQKLLEFESRFDTIIGTRLHSLIVATCSATPIVGIAYHPKVANFMKLIGVEDRCLTIGDIQEDEMALARTFSHLRKNWKDIVHDTKSIAQKVCEEATNKGRELLMKAVEENGKSIRD</sequence>
<evidence type="ECO:0000259" key="2">
    <source>
        <dbReference type="Pfam" id="PF04230"/>
    </source>
</evidence>
<dbReference type="GO" id="GO:0016740">
    <property type="term" value="F:transferase activity"/>
    <property type="evidence" value="ECO:0007669"/>
    <property type="project" value="UniProtKB-KW"/>
</dbReference>
<dbReference type="InterPro" id="IPR007345">
    <property type="entry name" value="Polysacch_pyruvyl_Trfase"/>
</dbReference>
<keyword evidence="1" id="KW-1133">Transmembrane helix</keyword>
<evidence type="ECO:0000313" key="3">
    <source>
        <dbReference type="EMBL" id="TQE91439.1"/>
    </source>
</evidence>
<protein>
    <submittedName>
        <fullName evidence="3">Polysaccharide pyruvyl transferase</fullName>
    </submittedName>
</protein>
<dbReference type="RefSeq" id="WP_141601754.1">
    <property type="nucleotide sequence ID" value="NZ_VIGD01000005.1"/>
</dbReference>